<dbReference type="GO" id="GO:0004066">
    <property type="term" value="F:asparagine synthase (glutamine-hydrolyzing) activity"/>
    <property type="evidence" value="ECO:0007669"/>
    <property type="project" value="UniProtKB-EC"/>
</dbReference>
<dbReference type="NCBIfam" id="TIGR01536">
    <property type="entry name" value="asn_synth_AEB"/>
    <property type="match status" value="1"/>
</dbReference>
<evidence type="ECO:0000313" key="12">
    <source>
        <dbReference type="Proteomes" id="UP000182649"/>
    </source>
</evidence>
<comment type="similarity">
    <text evidence="2">Belongs to the asparagine synthetase family.</text>
</comment>
<dbReference type="RefSeq" id="WP_074973929.1">
    <property type="nucleotide sequence ID" value="NZ_FPBZ01000004.1"/>
</dbReference>
<accession>A0A1I7GD51</accession>
<gene>
    <name evidence="11" type="ORF">SAMN05216417_104138</name>
</gene>
<organism evidence="11 12">
    <name type="scientific">Nitrosospira multiformis</name>
    <dbReference type="NCBI Taxonomy" id="1231"/>
    <lineage>
        <taxon>Bacteria</taxon>
        <taxon>Pseudomonadati</taxon>
        <taxon>Pseudomonadota</taxon>
        <taxon>Betaproteobacteria</taxon>
        <taxon>Nitrosomonadales</taxon>
        <taxon>Nitrosomonadaceae</taxon>
        <taxon>Nitrosospira</taxon>
    </lineage>
</organism>
<protein>
    <recommendedName>
        <fullName evidence="3">asparagine synthase (glutamine-hydrolyzing)</fullName>
        <ecNumber evidence="3">6.3.5.4</ecNumber>
    </recommendedName>
</protein>
<evidence type="ECO:0000256" key="9">
    <source>
        <dbReference type="PIRSR" id="PIRSR001589-2"/>
    </source>
</evidence>
<dbReference type="PANTHER" id="PTHR43284:SF1">
    <property type="entry name" value="ASPARAGINE SYNTHETASE"/>
    <property type="match status" value="1"/>
</dbReference>
<dbReference type="InterPro" id="IPR001962">
    <property type="entry name" value="Asn_synthase"/>
</dbReference>
<evidence type="ECO:0000256" key="4">
    <source>
        <dbReference type="ARBA" id="ARBA00022741"/>
    </source>
</evidence>
<dbReference type="EMBL" id="FPBZ01000004">
    <property type="protein sequence ID" value="SFU46399.1"/>
    <property type="molecule type" value="Genomic_DNA"/>
</dbReference>
<keyword evidence="8" id="KW-0061">Asparagine biosynthesis</keyword>
<dbReference type="InterPro" id="IPR051786">
    <property type="entry name" value="ASN_synthetase/amidase"/>
</dbReference>
<evidence type="ECO:0000256" key="5">
    <source>
        <dbReference type="ARBA" id="ARBA00022840"/>
    </source>
</evidence>
<dbReference type="InterPro" id="IPR017932">
    <property type="entry name" value="GATase_2_dom"/>
</dbReference>
<dbReference type="CDD" id="cd00712">
    <property type="entry name" value="AsnB"/>
    <property type="match status" value="1"/>
</dbReference>
<dbReference type="GO" id="GO:0005829">
    <property type="term" value="C:cytosol"/>
    <property type="evidence" value="ECO:0007669"/>
    <property type="project" value="TreeGrafter"/>
</dbReference>
<name>A0A1I7GD51_9PROT</name>
<evidence type="ECO:0000256" key="7">
    <source>
        <dbReference type="ARBA" id="ARBA00048741"/>
    </source>
</evidence>
<dbReference type="Gene3D" id="3.60.20.10">
    <property type="entry name" value="Glutamine Phosphoribosylpyrophosphate, subunit 1, domain 1"/>
    <property type="match status" value="1"/>
</dbReference>
<keyword evidence="8" id="KW-0028">Amino-acid biosynthesis</keyword>
<keyword evidence="4 9" id="KW-0547">Nucleotide-binding</keyword>
<dbReference type="PANTHER" id="PTHR43284">
    <property type="entry name" value="ASPARAGINE SYNTHETASE (GLUTAMINE-HYDROLYZING)"/>
    <property type="match status" value="1"/>
</dbReference>
<dbReference type="PIRSF" id="PIRSF001589">
    <property type="entry name" value="Asn_synthetase_glu-h"/>
    <property type="match status" value="1"/>
</dbReference>
<evidence type="ECO:0000313" key="11">
    <source>
        <dbReference type="EMBL" id="SFU46399.1"/>
    </source>
</evidence>
<dbReference type="CDD" id="cd01991">
    <property type="entry name" value="Asn_synthase_B_C"/>
    <property type="match status" value="1"/>
</dbReference>
<dbReference type="Pfam" id="PF00733">
    <property type="entry name" value="Asn_synthase"/>
    <property type="match status" value="1"/>
</dbReference>
<sequence>MCGFVAFVGCEGFRPSSPVISNMLSVISHRGPDDEGTYFSDHVAFGFRRLSILDVTPAGKQPMHSHEGNCTIVFNGEIYNYLELRKELSARGHRFVSDGDTEILLHAYLEWGDECVGRLNGMWAFLIHDRARQRIFGARDRFGMKPLYICEVPEGVLFASEIKSIRASGQYREALDMQVCARFFYESRLDDTQATFYKGIRSIPAACCFEVNTQGRVRTWAYWQLPVNNRVPADPAATFAELFDQSVEIHMRSDVPLGVNLSGGLDSTAILCAIARHRTEQDVSMPIKAFSFQSAEYDESRYIAATLAQTGAQQHILSLGPHELWDSLSRVLWHQDEPVHSITAVVGFHLSALAARHGVKVILNGQGADETLAGYPSYFRDYWYSLLASGSVATALKEINAFVLAHGGSQSRLFAQLIKHCIQTQLGRSARYRKMARRRHLHQFEQNDWFDPQLAHALPETTDFEHAMLDAVLARAVQKDPLPLYLRVEDRNAMAHSVETRLPFLDPRLVKLAFCLPEKWKMRGSWNKFILREAQRDKIPEIVRSRPDKMGFPTPFSRWLRVELYQFVRDIIEDTTFSQAGPFRVESIRRDLERHRNGEIDISGKLFDVIQFHLWQQLDPMTPPKTPASLYG</sequence>
<feature type="active site" description="For GATase activity" evidence="8">
    <location>
        <position position="2"/>
    </location>
</feature>
<feature type="binding site" evidence="9">
    <location>
        <position position="100"/>
    </location>
    <ligand>
        <name>L-glutamine</name>
        <dbReference type="ChEBI" id="CHEBI:58359"/>
    </ligand>
</feature>
<dbReference type="PROSITE" id="PS51278">
    <property type="entry name" value="GATASE_TYPE_2"/>
    <property type="match status" value="1"/>
</dbReference>
<dbReference type="Pfam" id="PF13537">
    <property type="entry name" value="GATase_7"/>
    <property type="match status" value="1"/>
</dbReference>
<evidence type="ECO:0000256" key="3">
    <source>
        <dbReference type="ARBA" id="ARBA00012737"/>
    </source>
</evidence>
<dbReference type="InterPro" id="IPR033738">
    <property type="entry name" value="AsnB_N"/>
</dbReference>
<dbReference type="InterPro" id="IPR014729">
    <property type="entry name" value="Rossmann-like_a/b/a_fold"/>
</dbReference>
<dbReference type="SUPFAM" id="SSF56235">
    <property type="entry name" value="N-terminal nucleophile aminohydrolases (Ntn hydrolases)"/>
    <property type="match status" value="1"/>
</dbReference>
<dbReference type="EC" id="6.3.5.4" evidence="3"/>
<proteinExistence type="inferred from homology"/>
<dbReference type="Gene3D" id="3.40.50.620">
    <property type="entry name" value="HUPs"/>
    <property type="match status" value="1"/>
</dbReference>
<keyword evidence="6 8" id="KW-0315">Glutamine amidotransferase</keyword>
<dbReference type="InterPro" id="IPR029055">
    <property type="entry name" value="Ntn_hydrolases_N"/>
</dbReference>
<evidence type="ECO:0000259" key="10">
    <source>
        <dbReference type="PROSITE" id="PS51278"/>
    </source>
</evidence>
<dbReference type="GO" id="GO:0006529">
    <property type="term" value="P:asparagine biosynthetic process"/>
    <property type="evidence" value="ECO:0007669"/>
    <property type="project" value="UniProtKB-KW"/>
</dbReference>
<evidence type="ECO:0000256" key="6">
    <source>
        <dbReference type="ARBA" id="ARBA00022962"/>
    </source>
</evidence>
<evidence type="ECO:0000256" key="2">
    <source>
        <dbReference type="ARBA" id="ARBA00005752"/>
    </source>
</evidence>
<evidence type="ECO:0000256" key="1">
    <source>
        <dbReference type="ARBA" id="ARBA00005187"/>
    </source>
</evidence>
<reference evidence="11 12" key="1">
    <citation type="submission" date="2016-10" db="EMBL/GenBank/DDBJ databases">
        <authorList>
            <person name="de Groot N.N."/>
        </authorList>
    </citation>
    <scope>NUCLEOTIDE SEQUENCE [LARGE SCALE GENOMIC DNA]</scope>
    <source>
        <strain evidence="11 12">Nl14</strain>
    </source>
</reference>
<dbReference type="InterPro" id="IPR006426">
    <property type="entry name" value="Asn_synth_AEB"/>
</dbReference>
<evidence type="ECO:0000256" key="8">
    <source>
        <dbReference type="PIRSR" id="PIRSR001589-1"/>
    </source>
</evidence>
<keyword evidence="5 9" id="KW-0067">ATP-binding</keyword>
<dbReference type="AlphaFoldDB" id="A0A1I7GD51"/>
<comment type="catalytic activity">
    <reaction evidence="7">
        <text>L-aspartate + L-glutamine + ATP + H2O = L-asparagine + L-glutamate + AMP + diphosphate + H(+)</text>
        <dbReference type="Rhea" id="RHEA:12228"/>
        <dbReference type="ChEBI" id="CHEBI:15377"/>
        <dbReference type="ChEBI" id="CHEBI:15378"/>
        <dbReference type="ChEBI" id="CHEBI:29985"/>
        <dbReference type="ChEBI" id="CHEBI:29991"/>
        <dbReference type="ChEBI" id="CHEBI:30616"/>
        <dbReference type="ChEBI" id="CHEBI:33019"/>
        <dbReference type="ChEBI" id="CHEBI:58048"/>
        <dbReference type="ChEBI" id="CHEBI:58359"/>
        <dbReference type="ChEBI" id="CHEBI:456215"/>
        <dbReference type="EC" id="6.3.5.4"/>
    </reaction>
</comment>
<feature type="domain" description="Glutamine amidotransferase type-2" evidence="10">
    <location>
        <begin position="2"/>
        <end position="214"/>
    </location>
</feature>
<comment type="pathway">
    <text evidence="1">Amino-acid biosynthesis; L-asparagine biosynthesis; L-asparagine from L-aspartate (L-Gln route): step 1/1.</text>
</comment>
<dbReference type="SUPFAM" id="SSF52402">
    <property type="entry name" value="Adenine nucleotide alpha hydrolases-like"/>
    <property type="match status" value="1"/>
</dbReference>
<dbReference type="OrthoDB" id="9763290at2"/>
<dbReference type="GO" id="GO:0005524">
    <property type="term" value="F:ATP binding"/>
    <property type="evidence" value="ECO:0007669"/>
    <property type="project" value="UniProtKB-KW"/>
</dbReference>
<dbReference type="Proteomes" id="UP000182649">
    <property type="component" value="Unassembled WGS sequence"/>
</dbReference>